<keyword evidence="8" id="KW-1185">Reference proteome</keyword>
<dbReference type="Gene3D" id="2.40.160.20">
    <property type="match status" value="1"/>
</dbReference>
<dbReference type="GO" id="GO:0009279">
    <property type="term" value="C:cell outer membrane"/>
    <property type="evidence" value="ECO:0007669"/>
    <property type="project" value="UniProtKB-SubCell"/>
</dbReference>
<comment type="similarity">
    <text evidence="5">Belongs to the Omp25/RopB family.</text>
</comment>
<dbReference type="Pfam" id="PF13505">
    <property type="entry name" value="OMP_b-brl"/>
    <property type="match status" value="1"/>
</dbReference>
<evidence type="ECO:0000256" key="2">
    <source>
        <dbReference type="ARBA" id="ARBA00022729"/>
    </source>
</evidence>
<dbReference type="AlphaFoldDB" id="A0A327KZF8"/>
<keyword evidence="2" id="KW-0732">Signal</keyword>
<protein>
    <recommendedName>
        <fullName evidence="6">Outer membrane protein beta-barrel domain-containing protein</fullName>
    </recommendedName>
</protein>
<dbReference type="Proteomes" id="UP000249130">
    <property type="component" value="Unassembled WGS sequence"/>
</dbReference>
<comment type="caution">
    <text evidence="7">The sequence shown here is derived from an EMBL/GenBank/DDBJ whole genome shotgun (WGS) entry which is preliminary data.</text>
</comment>
<comment type="subcellular location">
    <subcellularLocation>
        <location evidence="1">Cell outer membrane</location>
    </subcellularLocation>
</comment>
<evidence type="ECO:0000259" key="6">
    <source>
        <dbReference type="Pfam" id="PF13505"/>
    </source>
</evidence>
<reference evidence="7 8" key="1">
    <citation type="submission" date="2017-07" db="EMBL/GenBank/DDBJ databases">
        <title>Draft Genome Sequences of Select Purple Nonsulfur Bacteria.</title>
        <authorList>
            <person name="Lasarre B."/>
            <person name="Mckinlay J.B."/>
        </authorList>
    </citation>
    <scope>NUCLEOTIDE SEQUENCE [LARGE SCALE GENOMIC DNA]</scope>
    <source>
        <strain evidence="7 8">DSM 5909</strain>
    </source>
</reference>
<evidence type="ECO:0000313" key="7">
    <source>
        <dbReference type="EMBL" id="RAI43005.1"/>
    </source>
</evidence>
<dbReference type="PANTHER" id="PTHR34001:SF3">
    <property type="entry name" value="BLL7405 PROTEIN"/>
    <property type="match status" value="1"/>
</dbReference>
<dbReference type="InterPro" id="IPR051692">
    <property type="entry name" value="OMP-like"/>
</dbReference>
<keyword evidence="4" id="KW-0998">Cell outer membrane</keyword>
<evidence type="ECO:0000256" key="3">
    <source>
        <dbReference type="ARBA" id="ARBA00023136"/>
    </source>
</evidence>
<dbReference type="SUPFAM" id="SSF56925">
    <property type="entry name" value="OMPA-like"/>
    <property type="match status" value="1"/>
</dbReference>
<dbReference type="InterPro" id="IPR027385">
    <property type="entry name" value="Beta-barrel_OMP"/>
</dbReference>
<accession>A0A327KZF8</accession>
<evidence type="ECO:0000256" key="1">
    <source>
        <dbReference type="ARBA" id="ARBA00004442"/>
    </source>
</evidence>
<feature type="domain" description="Outer membrane protein beta-barrel" evidence="6">
    <location>
        <begin position="59"/>
        <end position="294"/>
    </location>
</feature>
<keyword evidence="3" id="KW-0472">Membrane</keyword>
<evidence type="ECO:0000256" key="5">
    <source>
        <dbReference type="ARBA" id="ARBA00038306"/>
    </source>
</evidence>
<dbReference type="OrthoDB" id="8001404at2"/>
<proteinExistence type="inferred from homology"/>
<evidence type="ECO:0000313" key="8">
    <source>
        <dbReference type="Proteomes" id="UP000249130"/>
    </source>
</evidence>
<name>A0A327KZF8_9BRAD</name>
<sequence>MIGIGREACGRSQRISPMRIAGLCGLFLVAFGTAASAADMPVLRGSQGMTFGEPVYFRWQGTYVGGHASYSSGTSDFSEGTGDLIAYMLNGTTIESEARVSKWTTLPRAGLSSAGWGGFVGYNAQWDDAVLGIELNYTRFNLYNSASDAVGRSFQTSDDYFYNIGVASTASVKMTDLASLRLRGGWAASWFMPYGFVGVAVGRADVTRSATVELTATDVSGSSPTRPNLAYGPVTKTDDRSGAYGFGFSAGLGIDVALMANLFFRAEYEYVRFGDFNNLTINVSTARGGLGLKF</sequence>
<dbReference type="PANTHER" id="PTHR34001">
    <property type="entry name" value="BLL7405 PROTEIN"/>
    <property type="match status" value="1"/>
</dbReference>
<evidence type="ECO:0000256" key="4">
    <source>
        <dbReference type="ARBA" id="ARBA00023237"/>
    </source>
</evidence>
<organism evidence="7 8">
    <name type="scientific">Rhodoplanes roseus</name>
    <dbReference type="NCBI Taxonomy" id="29409"/>
    <lineage>
        <taxon>Bacteria</taxon>
        <taxon>Pseudomonadati</taxon>
        <taxon>Pseudomonadota</taxon>
        <taxon>Alphaproteobacteria</taxon>
        <taxon>Hyphomicrobiales</taxon>
        <taxon>Nitrobacteraceae</taxon>
        <taxon>Rhodoplanes</taxon>
    </lineage>
</organism>
<dbReference type="EMBL" id="NPEX01000112">
    <property type="protein sequence ID" value="RAI43005.1"/>
    <property type="molecule type" value="Genomic_DNA"/>
</dbReference>
<gene>
    <name evidence="7" type="ORF">CH341_16530</name>
</gene>
<dbReference type="InterPro" id="IPR011250">
    <property type="entry name" value="OMP/PagP_B-barrel"/>
</dbReference>